<proteinExistence type="predicted"/>
<name>A0A8T0QZ08_PANVG</name>
<dbReference type="InterPro" id="IPR029064">
    <property type="entry name" value="Ribosomal_eL30-like_sf"/>
</dbReference>
<evidence type="ECO:0000313" key="2">
    <source>
        <dbReference type="EMBL" id="KAG2578185.1"/>
    </source>
</evidence>
<dbReference type="Gene3D" id="3.30.1330.30">
    <property type="match status" value="1"/>
</dbReference>
<protein>
    <submittedName>
        <fullName evidence="2">Uncharacterized protein</fullName>
    </submittedName>
</protein>
<dbReference type="EMBL" id="CM029048">
    <property type="protein sequence ID" value="KAG2578185.1"/>
    <property type="molecule type" value="Genomic_DNA"/>
</dbReference>
<gene>
    <name evidence="2" type="ORF">PVAP13_6NG159800</name>
</gene>
<evidence type="ECO:0000256" key="1">
    <source>
        <dbReference type="SAM" id="MobiDB-lite"/>
    </source>
</evidence>
<organism evidence="2 3">
    <name type="scientific">Panicum virgatum</name>
    <name type="common">Blackwell switchgrass</name>
    <dbReference type="NCBI Taxonomy" id="38727"/>
    <lineage>
        <taxon>Eukaryota</taxon>
        <taxon>Viridiplantae</taxon>
        <taxon>Streptophyta</taxon>
        <taxon>Embryophyta</taxon>
        <taxon>Tracheophyta</taxon>
        <taxon>Spermatophyta</taxon>
        <taxon>Magnoliopsida</taxon>
        <taxon>Liliopsida</taxon>
        <taxon>Poales</taxon>
        <taxon>Poaceae</taxon>
        <taxon>PACMAD clade</taxon>
        <taxon>Panicoideae</taxon>
        <taxon>Panicodae</taxon>
        <taxon>Paniceae</taxon>
        <taxon>Panicinae</taxon>
        <taxon>Panicum</taxon>
        <taxon>Panicum sect. Hiantes</taxon>
    </lineage>
</organism>
<reference evidence="2" key="1">
    <citation type="submission" date="2020-05" db="EMBL/GenBank/DDBJ databases">
        <title>WGS assembly of Panicum virgatum.</title>
        <authorList>
            <person name="Lovell J.T."/>
            <person name="Jenkins J."/>
            <person name="Shu S."/>
            <person name="Juenger T.E."/>
            <person name="Schmutz J."/>
        </authorList>
    </citation>
    <scope>NUCLEOTIDE SEQUENCE</scope>
    <source>
        <strain evidence="2">AP13</strain>
    </source>
</reference>
<comment type="caution">
    <text evidence="2">The sequence shown here is derived from an EMBL/GenBank/DDBJ whole genome shotgun (WGS) entry which is preliminary data.</text>
</comment>
<sequence length="190" mass="21384">MSCVCGRNGESSMPCACAGIMRLHLQTRPHLCRMLIKRGKDKRKEGGSSRNPQQRRGASVQQSPYLGPAAPIPPVVTNPVCLRLHPGALLQRPLHLFVLPWSAISTQNKPSLLSSLMMWIQLSLLCGFQPCAGRWRSLALLKERIALDKLLTRRLDPIELVVWLPALCRKMEVPYCLFTHYNASMPDRHL</sequence>
<keyword evidence="3" id="KW-1185">Reference proteome</keyword>
<feature type="compositionally biased region" description="Polar residues" evidence="1">
    <location>
        <begin position="48"/>
        <end position="64"/>
    </location>
</feature>
<feature type="region of interest" description="Disordered" evidence="1">
    <location>
        <begin position="38"/>
        <end position="65"/>
    </location>
</feature>
<dbReference type="Proteomes" id="UP000823388">
    <property type="component" value="Chromosome 6N"/>
</dbReference>
<dbReference type="SUPFAM" id="SSF55315">
    <property type="entry name" value="L30e-like"/>
    <property type="match status" value="1"/>
</dbReference>
<accession>A0A8T0QZ08</accession>
<evidence type="ECO:0000313" key="3">
    <source>
        <dbReference type="Proteomes" id="UP000823388"/>
    </source>
</evidence>
<dbReference type="AlphaFoldDB" id="A0A8T0QZ08"/>